<name>A0A2H9TG10_9FUNG</name>
<evidence type="ECO:0000256" key="3">
    <source>
        <dbReference type="ARBA" id="ARBA00022552"/>
    </source>
</evidence>
<dbReference type="SUPFAM" id="SSF50978">
    <property type="entry name" value="WD40 repeat-like"/>
    <property type="match status" value="1"/>
</dbReference>
<evidence type="ECO:0000313" key="12">
    <source>
        <dbReference type="Proteomes" id="UP000240830"/>
    </source>
</evidence>
<feature type="compositionally biased region" description="Basic and acidic residues" evidence="9">
    <location>
        <begin position="413"/>
        <end position="426"/>
    </location>
</feature>
<evidence type="ECO:0000259" key="10">
    <source>
        <dbReference type="SMART" id="SM01033"/>
    </source>
</evidence>
<dbReference type="InterPro" id="IPR019775">
    <property type="entry name" value="WD40_repeat_CS"/>
</dbReference>
<evidence type="ECO:0000256" key="1">
    <source>
        <dbReference type="ARBA" id="ARBA00004099"/>
    </source>
</evidence>
<dbReference type="Proteomes" id="UP000240830">
    <property type="component" value="Unassembled WGS sequence"/>
</dbReference>
<dbReference type="GO" id="GO:0030686">
    <property type="term" value="C:90S preribosome"/>
    <property type="evidence" value="ECO:0007669"/>
    <property type="project" value="TreeGrafter"/>
</dbReference>
<dbReference type="InterPro" id="IPR001680">
    <property type="entry name" value="WD40_rpt"/>
</dbReference>
<dbReference type="GO" id="GO:0000447">
    <property type="term" value="P:endonucleolytic cleavage in ITS1 to separate SSU-rRNA from 5.8S rRNA and LSU-rRNA from tricistronic rRNA transcript (SSU-rRNA, 5.8S rRNA, LSU-rRNA)"/>
    <property type="evidence" value="ECO:0007669"/>
    <property type="project" value="EnsemblFungi"/>
</dbReference>
<evidence type="ECO:0000256" key="4">
    <source>
        <dbReference type="ARBA" id="ARBA00022574"/>
    </source>
</evidence>
<keyword evidence="3" id="KW-0698">rRNA processing</keyword>
<dbReference type="GO" id="GO:0000472">
    <property type="term" value="P:endonucleolytic cleavage to generate mature 5'-end of SSU-rRNA from (SSU-rRNA, 5.8S rRNA, LSU-rRNA)"/>
    <property type="evidence" value="ECO:0007669"/>
    <property type="project" value="EnsemblFungi"/>
</dbReference>
<dbReference type="GO" id="GO:0000480">
    <property type="term" value="P:endonucleolytic cleavage in 5'-ETS of tricistronic rRNA transcript (SSU-rRNA, 5.8S rRNA, LSU-rRNA)"/>
    <property type="evidence" value="ECO:0007669"/>
    <property type="project" value="EnsemblFungi"/>
</dbReference>
<dbReference type="EMBL" id="MTSL01000208">
    <property type="protein sequence ID" value="PJF16724.1"/>
    <property type="molecule type" value="Genomic_DNA"/>
</dbReference>
<protein>
    <recommendedName>
        <fullName evidence="7">U three protein 7</fullName>
    </recommendedName>
</protein>
<evidence type="ECO:0000256" key="8">
    <source>
        <dbReference type="PROSITE-ProRule" id="PRU00221"/>
    </source>
</evidence>
<dbReference type="InterPro" id="IPR015943">
    <property type="entry name" value="WD40/YVTN_repeat-like_dom_sf"/>
</dbReference>
<keyword evidence="4 8" id="KW-0853">WD repeat</keyword>
<keyword evidence="12" id="KW-1185">Reference proteome</keyword>
<dbReference type="PANTHER" id="PTHR14085">
    <property type="entry name" value="WD-REPEAT PROTEIN BING4"/>
    <property type="match status" value="1"/>
</dbReference>
<dbReference type="Gene3D" id="2.130.10.10">
    <property type="entry name" value="YVTN repeat-like/Quinoprotein amine dehydrogenase"/>
    <property type="match status" value="2"/>
</dbReference>
<dbReference type="AlphaFoldDB" id="A0A2H9TG10"/>
<keyword evidence="6" id="KW-0539">Nucleus</keyword>
<dbReference type="STRING" id="1246581.A0A2H9TG10"/>
<gene>
    <name evidence="11" type="ORF">PSACC_03490</name>
</gene>
<dbReference type="PROSITE" id="PS50294">
    <property type="entry name" value="WD_REPEATS_REGION"/>
    <property type="match status" value="1"/>
</dbReference>
<dbReference type="GO" id="GO:0032040">
    <property type="term" value="C:small-subunit processome"/>
    <property type="evidence" value="ECO:0007669"/>
    <property type="project" value="EnsemblFungi"/>
</dbReference>
<dbReference type="Pfam" id="PF00400">
    <property type="entry name" value="WD40"/>
    <property type="match status" value="1"/>
</dbReference>
<comment type="function">
    <text evidence="1">Involved in nucleolar processing of pre-18S ribosomal RNA.</text>
</comment>
<dbReference type="InterPro" id="IPR036322">
    <property type="entry name" value="WD40_repeat_dom_sf"/>
</dbReference>
<dbReference type="FunFam" id="2.130.10.10:FF:000378">
    <property type="entry name" value="U3 small nucleolar RNA-associated protein 7"/>
    <property type="match status" value="1"/>
</dbReference>
<dbReference type="InterPro" id="IPR012952">
    <property type="entry name" value="BING4_C_dom"/>
</dbReference>
<evidence type="ECO:0000256" key="9">
    <source>
        <dbReference type="SAM" id="MobiDB-lite"/>
    </source>
</evidence>
<evidence type="ECO:0000313" key="11">
    <source>
        <dbReference type="EMBL" id="PJF16724.1"/>
    </source>
</evidence>
<evidence type="ECO:0000256" key="7">
    <source>
        <dbReference type="ARBA" id="ARBA00076453"/>
    </source>
</evidence>
<dbReference type="PROSITE" id="PS00678">
    <property type="entry name" value="WD_REPEATS_1"/>
    <property type="match status" value="1"/>
</dbReference>
<dbReference type="SMART" id="SM00320">
    <property type="entry name" value="WD40"/>
    <property type="match status" value="3"/>
</dbReference>
<organism evidence="11 12">
    <name type="scientific">Paramicrosporidium saccamoebae</name>
    <dbReference type="NCBI Taxonomy" id="1246581"/>
    <lineage>
        <taxon>Eukaryota</taxon>
        <taxon>Fungi</taxon>
        <taxon>Fungi incertae sedis</taxon>
        <taxon>Cryptomycota</taxon>
        <taxon>Cryptomycota incertae sedis</taxon>
        <taxon>Paramicrosporidium</taxon>
    </lineage>
</organism>
<dbReference type="InterPro" id="IPR040315">
    <property type="entry name" value="WDR46/Utp7"/>
</dbReference>
<dbReference type="PANTHER" id="PTHR14085:SF3">
    <property type="entry name" value="WD REPEAT-CONTAINING PROTEIN 46"/>
    <property type="match status" value="1"/>
</dbReference>
<feature type="domain" description="BING4 C-terminal" evidence="10">
    <location>
        <begin position="302"/>
        <end position="381"/>
    </location>
</feature>
<comment type="caution">
    <text evidence="11">The sequence shown here is derived from an EMBL/GenBank/DDBJ whole genome shotgun (WGS) entry which is preliminary data.</text>
</comment>
<dbReference type="GO" id="GO:0030688">
    <property type="term" value="C:preribosome, small subunit precursor"/>
    <property type="evidence" value="ECO:0007669"/>
    <property type="project" value="EnsemblFungi"/>
</dbReference>
<dbReference type="SMART" id="SM01033">
    <property type="entry name" value="BING4CT"/>
    <property type="match status" value="1"/>
</dbReference>
<sequence>MRPQKGEEEDFEQMLGLLKTETAGYLEGEGVEKTYRISQDEISKAVSLQSSKKHFELKLTDSGSYNIDYTRDGRHLLIAGRRGHVAAIEWECGRLRCELQLDDTVRAAKWLQNETFFAVAQTNYVYVYDTDGSEVHRLGKHAEVDFLEYLPYHFLLASIGNKGMLRYQDMTTGQIVAEHHSKYGRCRSMRQNPGNGIMHLGHSGGYVTLWAPSMGGPLVTMQCHSSPVEAIAFDPQGNYMATSGLDGRIRVWDMRTYKKLHEYFPIRPATTLDISQRGVLAAGNGPHVTMWKDCLGRRVKEPYMHHLQPGCTISSVRFCPYDDVLGTGHSQGVSSLIVPGAGEPNYDSYEANPFSTRNQRREATVKQLLDKLQPETIMLDPTAIGSIAKTDDERRRLRDELEGHRPERKRKADKAAKERAKRRENIIEREKRDGEIVTNFEHRAIPEKKSALDRFKLKSL</sequence>
<dbReference type="PROSITE" id="PS50082">
    <property type="entry name" value="WD_REPEATS_2"/>
    <property type="match status" value="1"/>
</dbReference>
<evidence type="ECO:0000256" key="5">
    <source>
        <dbReference type="ARBA" id="ARBA00022737"/>
    </source>
</evidence>
<evidence type="ECO:0000256" key="2">
    <source>
        <dbReference type="ARBA" id="ARBA00004604"/>
    </source>
</evidence>
<dbReference type="OrthoDB" id="10251154at2759"/>
<evidence type="ECO:0000256" key="6">
    <source>
        <dbReference type="ARBA" id="ARBA00023242"/>
    </source>
</evidence>
<dbReference type="Pfam" id="PF08149">
    <property type="entry name" value="BING4CT"/>
    <property type="match status" value="1"/>
</dbReference>
<comment type="subcellular location">
    <subcellularLocation>
        <location evidence="2">Nucleus</location>
        <location evidence="2">Nucleolus</location>
    </subcellularLocation>
</comment>
<keyword evidence="5" id="KW-0677">Repeat</keyword>
<accession>A0A2H9TG10</accession>
<feature type="region of interest" description="Disordered" evidence="9">
    <location>
        <begin position="399"/>
        <end position="426"/>
    </location>
</feature>
<reference evidence="11 12" key="1">
    <citation type="submission" date="2016-10" db="EMBL/GenBank/DDBJ databases">
        <title>The genome of Paramicrosporidium saccamoebae is the missing link in understanding Cryptomycota and Microsporidia evolution.</title>
        <authorList>
            <person name="Quandt C.A."/>
            <person name="Beaudet D."/>
            <person name="Corsaro D."/>
            <person name="Michel R."/>
            <person name="Corradi N."/>
            <person name="James T."/>
        </authorList>
    </citation>
    <scope>NUCLEOTIDE SEQUENCE [LARGE SCALE GENOMIC DNA]</scope>
    <source>
        <strain evidence="11 12">KSL3</strain>
    </source>
</reference>
<feature type="repeat" description="WD" evidence="8">
    <location>
        <begin position="221"/>
        <end position="262"/>
    </location>
</feature>
<proteinExistence type="predicted"/>